<evidence type="ECO:0000313" key="2">
    <source>
        <dbReference type="EMBL" id="OIJ42012.1"/>
    </source>
</evidence>
<comment type="caution">
    <text evidence="2">The sequence shown here is derived from an EMBL/GenBank/DDBJ whole genome shotgun (WGS) entry which is preliminary data.</text>
</comment>
<organism evidence="2 3">
    <name type="scientific">Massilia timonae</name>
    <dbReference type="NCBI Taxonomy" id="47229"/>
    <lineage>
        <taxon>Bacteria</taxon>
        <taxon>Pseudomonadati</taxon>
        <taxon>Pseudomonadota</taxon>
        <taxon>Betaproteobacteria</taxon>
        <taxon>Burkholderiales</taxon>
        <taxon>Oxalobacteraceae</taxon>
        <taxon>Telluria group</taxon>
        <taxon>Massilia</taxon>
    </lineage>
</organism>
<sequence length="424" mass="44120">MNQAITTTASDDLMTGTGAPRPIGSPVYEAQARAAAAWATGRSWSILLTSANHGVVGPLGHVFKHAGEHHERVVVVEVPTGAGAPSDEVNLVLRAAPAAESGACALLTDERAAFERHERGSNLRRVGVDRDGSGGWYENPCVQSAWEGWRARAEVAAQAGQVAPADGDLLDVARTLCTIAARRTELPAEKRKHYPHADEEGSPLLAVARAACLARGYTEDGLAAPGVIYPVPPVAGQVAVPEMTDAQIVAVWQAMPGGPDGWLKQFGYLQFARALLAVAPVPCAAGLLEEIAQSWDGCEYDGAGAETMDIGAALRQQFARFTAAPSAPAVAQQAPACSVEGAEELPLCVGTCTKNGACIERAASQPLIGKLLDQLSGMPVLWGLGEPGALVRHGDVFKMLIDAGKAERAQESAHGVRSQEGGAA</sequence>
<dbReference type="EMBL" id="JRYB01000001">
    <property type="protein sequence ID" value="OIJ42012.1"/>
    <property type="molecule type" value="Genomic_DNA"/>
</dbReference>
<accession>A0A1S2NCA6</accession>
<gene>
    <name evidence="2" type="ORF">LO55_5069</name>
</gene>
<dbReference type="Proteomes" id="UP000180246">
    <property type="component" value="Unassembled WGS sequence"/>
</dbReference>
<reference evidence="2 3" key="1">
    <citation type="submission" date="2014-10" db="EMBL/GenBank/DDBJ databases">
        <authorList>
            <person name="Seo M.-J."/>
            <person name="Seok Y.J."/>
            <person name="Cha I.-T."/>
        </authorList>
    </citation>
    <scope>NUCLEOTIDE SEQUENCE [LARGE SCALE GENOMIC DNA]</scope>
    <source>
        <strain evidence="2 3">NEU</strain>
    </source>
</reference>
<dbReference type="RefSeq" id="WP_071363545.1">
    <property type="nucleotide sequence ID" value="NZ_JRYB01000001.1"/>
</dbReference>
<evidence type="ECO:0000256" key="1">
    <source>
        <dbReference type="SAM" id="MobiDB-lite"/>
    </source>
</evidence>
<evidence type="ECO:0000313" key="3">
    <source>
        <dbReference type="Proteomes" id="UP000180246"/>
    </source>
</evidence>
<dbReference type="AlphaFoldDB" id="A0A1S2NCA6"/>
<name>A0A1S2NCA6_9BURK</name>
<feature type="compositionally biased region" description="Polar residues" evidence="1">
    <location>
        <begin position="1"/>
        <end position="10"/>
    </location>
</feature>
<feature type="region of interest" description="Disordered" evidence="1">
    <location>
        <begin position="1"/>
        <end position="20"/>
    </location>
</feature>
<protein>
    <submittedName>
        <fullName evidence="2">Uncharacterized protein</fullName>
    </submittedName>
</protein>
<proteinExistence type="predicted"/>